<dbReference type="InterPro" id="IPR002156">
    <property type="entry name" value="RNaseH_domain"/>
</dbReference>
<protein>
    <recommendedName>
        <fullName evidence="1">RNase H type-1 domain-containing protein</fullName>
    </recommendedName>
</protein>
<name>A0A9P0Z7A2_CUSEU</name>
<feature type="domain" description="RNase H type-1" evidence="1">
    <location>
        <begin position="47"/>
        <end position="157"/>
    </location>
</feature>
<reference evidence="2" key="1">
    <citation type="submission" date="2022-07" db="EMBL/GenBank/DDBJ databases">
        <authorList>
            <person name="Macas J."/>
            <person name="Novak P."/>
            <person name="Neumann P."/>
        </authorList>
    </citation>
    <scope>NUCLEOTIDE SEQUENCE</scope>
</reference>
<accession>A0A9P0Z7A2</accession>
<dbReference type="GO" id="GO:0003676">
    <property type="term" value="F:nucleic acid binding"/>
    <property type="evidence" value="ECO:0007669"/>
    <property type="project" value="InterPro"/>
</dbReference>
<dbReference type="Pfam" id="PF13456">
    <property type="entry name" value="RVT_3"/>
    <property type="match status" value="1"/>
</dbReference>
<dbReference type="Proteomes" id="UP001152484">
    <property type="component" value="Unassembled WGS sequence"/>
</dbReference>
<evidence type="ECO:0000259" key="1">
    <source>
        <dbReference type="Pfam" id="PF13456"/>
    </source>
</evidence>
<feature type="non-terminal residue" evidence="2">
    <location>
        <position position="184"/>
    </location>
</feature>
<dbReference type="InterPro" id="IPR012337">
    <property type="entry name" value="RNaseH-like_sf"/>
</dbReference>
<dbReference type="InterPro" id="IPR036397">
    <property type="entry name" value="RNaseH_sf"/>
</dbReference>
<dbReference type="SUPFAM" id="SSF53098">
    <property type="entry name" value="Ribonuclease H-like"/>
    <property type="match status" value="1"/>
</dbReference>
<dbReference type="AlphaFoldDB" id="A0A9P0Z7A2"/>
<sequence length="184" mass="20644">MVKDSKVKNNRCTISICNVPQRWCGYLLVVTATRVGCSQFRRFVIPETGRAAAGGLFRDSDGRCLATYSMNLGICSITRAESRAVVTGLQIAWERGYCRVRVQLDSSAAVHLLLSDGELTNQNSFEVASFRGMLDRDWMIKVEHIYQEGNRAADFSAGLGHSLPFGVHSIWMILLYRYTFCMIC</sequence>
<dbReference type="Gene3D" id="3.30.420.10">
    <property type="entry name" value="Ribonuclease H-like superfamily/Ribonuclease H"/>
    <property type="match status" value="1"/>
</dbReference>
<dbReference type="PANTHER" id="PTHR47723:SF13">
    <property type="entry name" value="PUTATIVE-RELATED"/>
    <property type="match status" value="1"/>
</dbReference>
<dbReference type="EMBL" id="CAMAPE010000020">
    <property type="protein sequence ID" value="CAH9089453.1"/>
    <property type="molecule type" value="Genomic_DNA"/>
</dbReference>
<dbReference type="PANTHER" id="PTHR47723">
    <property type="entry name" value="OS05G0353850 PROTEIN"/>
    <property type="match status" value="1"/>
</dbReference>
<organism evidence="2 3">
    <name type="scientific">Cuscuta europaea</name>
    <name type="common">European dodder</name>
    <dbReference type="NCBI Taxonomy" id="41803"/>
    <lineage>
        <taxon>Eukaryota</taxon>
        <taxon>Viridiplantae</taxon>
        <taxon>Streptophyta</taxon>
        <taxon>Embryophyta</taxon>
        <taxon>Tracheophyta</taxon>
        <taxon>Spermatophyta</taxon>
        <taxon>Magnoliopsida</taxon>
        <taxon>eudicotyledons</taxon>
        <taxon>Gunneridae</taxon>
        <taxon>Pentapetalae</taxon>
        <taxon>asterids</taxon>
        <taxon>lamiids</taxon>
        <taxon>Solanales</taxon>
        <taxon>Convolvulaceae</taxon>
        <taxon>Cuscuteae</taxon>
        <taxon>Cuscuta</taxon>
        <taxon>Cuscuta subgen. Cuscuta</taxon>
    </lineage>
</organism>
<proteinExistence type="predicted"/>
<dbReference type="CDD" id="cd06222">
    <property type="entry name" value="RNase_H_like"/>
    <property type="match status" value="1"/>
</dbReference>
<dbReference type="InterPro" id="IPR044730">
    <property type="entry name" value="RNase_H-like_dom_plant"/>
</dbReference>
<keyword evidence="3" id="KW-1185">Reference proteome</keyword>
<dbReference type="InterPro" id="IPR053151">
    <property type="entry name" value="RNase_H-like"/>
</dbReference>
<evidence type="ECO:0000313" key="3">
    <source>
        <dbReference type="Proteomes" id="UP001152484"/>
    </source>
</evidence>
<evidence type="ECO:0000313" key="2">
    <source>
        <dbReference type="EMBL" id="CAH9089453.1"/>
    </source>
</evidence>
<comment type="caution">
    <text evidence="2">The sequence shown here is derived from an EMBL/GenBank/DDBJ whole genome shotgun (WGS) entry which is preliminary data.</text>
</comment>
<dbReference type="OrthoDB" id="1436468at2759"/>
<dbReference type="GO" id="GO:0004523">
    <property type="term" value="F:RNA-DNA hybrid ribonuclease activity"/>
    <property type="evidence" value="ECO:0007669"/>
    <property type="project" value="InterPro"/>
</dbReference>
<gene>
    <name evidence="2" type="ORF">CEURO_LOCUS10920</name>
</gene>